<gene>
    <name evidence="9" type="ORF">R3P38DRAFT_11578</name>
</gene>
<dbReference type="SUPFAM" id="SSF51905">
    <property type="entry name" value="FAD/NAD(P)-binding domain"/>
    <property type="match status" value="1"/>
</dbReference>
<comment type="caution">
    <text evidence="9">The sequence shown here is derived from an EMBL/GenBank/DDBJ whole genome shotgun (WGS) entry which is preliminary data.</text>
</comment>
<evidence type="ECO:0000313" key="10">
    <source>
        <dbReference type="Proteomes" id="UP001362999"/>
    </source>
</evidence>
<feature type="domain" description="FAD-binding" evidence="8">
    <location>
        <begin position="9"/>
        <end position="370"/>
    </location>
</feature>
<proteinExistence type="predicted"/>
<dbReference type="Proteomes" id="UP001362999">
    <property type="component" value="Unassembled WGS sequence"/>
</dbReference>
<dbReference type="AlphaFoldDB" id="A0AAW0EFN5"/>
<keyword evidence="2" id="KW-0285">Flavoprotein</keyword>
<reference evidence="9 10" key="1">
    <citation type="journal article" date="2024" name="J Genomics">
        <title>Draft genome sequencing and assembly of Favolaschia claudopus CIRM-BRFM 2984 isolated from oak limbs.</title>
        <authorList>
            <person name="Navarro D."/>
            <person name="Drula E."/>
            <person name="Chaduli D."/>
            <person name="Cazenave R."/>
            <person name="Ahrendt S."/>
            <person name="Wang J."/>
            <person name="Lipzen A."/>
            <person name="Daum C."/>
            <person name="Barry K."/>
            <person name="Grigoriev I.V."/>
            <person name="Favel A."/>
            <person name="Rosso M.N."/>
            <person name="Martin F."/>
        </authorList>
    </citation>
    <scope>NUCLEOTIDE SEQUENCE [LARGE SCALE GENOMIC DNA]</scope>
    <source>
        <strain evidence="9 10">CIRM-BRFM 2984</strain>
    </source>
</reference>
<dbReference type="GO" id="GO:0071949">
    <property type="term" value="F:FAD binding"/>
    <property type="evidence" value="ECO:0007669"/>
    <property type="project" value="InterPro"/>
</dbReference>
<name>A0AAW0EFN5_9AGAR</name>
<evidence type="ECO:0000259" key="8">
    <source>
        <dbReference type="Pfam" id="PF01494"/>
    </source>
</evidence>
<sequence length="485" mass="53911">MNMTPAPKAVVVGAGPVGCLSAIALAKLGWDVVVYERRPDIRADSLQASSCEIPARIPRPRSINLTLSARGIAAVQSIDSTLVERLLYNAVPLQGRMVHHLKGNPTPQQYDRQGHCLYSIERGLVNLIILETAAAVKNISIKFSHKAVGVDFKNNVLRLCNSVTGQEFDENFDLCIGADGSNSIIRHFLMRATQMEYSQHYLSHEYVEIRLQAGKNSSGDTFLLDSDHLHVWPRGNFTVVAMPNKDKTFTCALFAPREMFDNLQYPDALIPFFQAHFPDLLSLLGEKRLLSAFQNNPRSQLITVKANLYHKGSVLVIGDGAHSFVPFFGQGLNCALEDVRILSALLCEEKGGCDPSAIHRVFKHYSESRHEDLIAIGDLAMDSHLKMRRSVATWSYTIRAYIDNLLYALSESLFVVKLSQTIFGPESTGWIPLYSMVSFRPDISYSAAKKKAEHQKRLVDSVGISLAILGLGYILHAFINLNKLL</sequence>
<feature type="transmembrane region" description="Helical" evidence="7">
    <location>
        <begin position="462"/>
        <end position="481"/>
    </location>
</feature>
<keyword evidence="5" id="KW-0560">Oxidoreductase</keyword>
<dbReference type="Pfam" id="PF01494">
    <property type="entry name" value="FAD_binding_3"/>
    <property type="match status" value="1"/>
</dbReference>
<organism evidence="9 10">
    <name type="scientific">Favolaschia claudopus</name>
    <dbReference type="NCBI Taxonomy" id="2862362"/>
    <lineage>
        <taxon>Eukaryota</taxon>
        <taxon>Fungi</taxon>
        <taxon>Dikarya</taxon>
        <taxon>Basidiomycota</taxon>
        <taxon>Agaricomycotina</taxon>
        <taxon>Agaricomycetes</taxon>
        <taxon>Agaricomycetidae</taxon>
        <taxon>Agaricales</taxon>
        <taxon>Marasmiineae</taxon>
        <taxon>Mycenaceae</taxon>
        <taxon>Favolaschia</taxon>
    </lineage>
</organism>
<dbReference type="GO" id="GO:0004502">
    <property type="term" value="F:kynurenine 3-monooxygenase activity"/>
    <property type="evidence" value="ECO:0007669"/>
    <property type="project" value="TreeGrafter"/>
</dbReference>
<evidence type="ECO:0000256" key="3">
    <source>
        <dbReference type="ARBA" id="ARBA00022827"/>
    </source>
</evidence>
<keyword evidence="7" id="KW-0812">Transmembrane</keyword>
<protein>
    <submittedName>
        <fullName evidence="9">FAD/NAD(P)-binding domain-containing protein</fullName>
    </submittedName>
</protein>
<dbReference type="EMBL" id="JAWWNJ010000001">
    <property type="protein sequence ID" value="KAK7063774.1"/>
    <property type="molecule type" value="Genomic_DNA"/>
</dbReference>
<keyword evidence="7" id="KW-1133">Transmembrane helix</keyword>
<evidence type="ECO:0000256" key="4">
    <source>
        <dbReference type="ARBA" id="ARBA00022857"/>
    </source>
</evidence>
<evidence type="ECO:0000256" key="2">
    <source>
        <dbReference type="ARBA" id="ARBA00022630"/>
    </source>
</evidence>
<dbReference type="GO" id="GO:0005741">
    <property type="term" value="C:mitochondrial outer membrane"/>
    <property type="evidence" value="ECO:0007669"/>
    <property type="project" value="TreeGrafter"/>
</dbReference>
<evidence type="ECO:0000256" key="7">
    <source>
        <dbReference type="SAM" id="Phobius"/>
    </source>
</evidence>
<dbReference type="InterPro" id="IPR002938">
    <property type="entry name" value="FAD-bd"/>
</dbReference>
<keyword evidence="10" id="KW-1185">Reference proteome</keyword>
<evidence type="ECO:0000256" key="6">
    <source>
        <dbReference type="ARBA" id="ARBA00023033"/>
    </source>
</evidence>
<keyword evidence="6" id="KW-0503">Monooxygenase</keyword>
<dbReference type="Gene3D" id="3.50.50.60">
    <property type="entry name" value="FAD/NAD(P)-binding domain"/>
    <property type="match status" value="1"/>
</dbReference>
<evidence type="ECO:0000256" key="1">
    <source>
        <dbReference type="ARBA" id="ARBA00001974"/>
    </source>
</evidence>
<comment type="cofactor">
    <cofactor evidence="1">
        <name>FAD</name>
        <dbReference type="ChEBI" id="CHEBI:57692"/>
    </cofactor>
</comment>
<dbReference type="PANTHER" id="PTHR46028:SF2">
    <property type="entry name" value="KYNURENINE 3-MONOOXYGENASE"/>
    <property type="match status" value="1"/>
</dbReference>
<keyword evidence="4" id="KW-0521">NADP</keyword>
<keyword evidence="7" id="KW-0472">Membrane</keyword>
<accession>A0AAW0EFN5</accession>
<dbReference type="GO" id="GO:0070189">
    <property type="term" value="P:kynurenine metabolic process"/>
    <property type="evidence" value="ECO:0007669"/>
    <property type="project" value="TreeGrafter"/>
</dbReference>
<evidence type="ECO:0000256" key="5">
    <source>
        <dbReference type="ARBA" id="ARBA00023002"/>
    </source>
</evidence>
<keyword evidence="3" id="KW-0274">FAD</keyword>
<dbReference type="PRINTS" id="PR00420">
    <property type="entry name" value="RNGMNOXGNASE"/>
</dbReference>
<dbReference type="InterPro" id="IPR036188">
    <property type="entry name" value="FAD/NAD-bd_sf"/>
</dbReference>
<dbReference type="PANTHER" id="PTHR46028">
    <property type="entry name" value="KYNURENINE 3-MONOOXYGENASE"/>
    <property type="match status" value="1"/>
</dbReference>
<evidence type="ECO:0000313" key="9">
    <source>
        <dbReference type="EMBL" id="KAK7063774.1"/>
    </source>
</evidence>